<dbReference type="OrthoDB" id="2314769at2759"/>
<accession>A0A9W4STP9</accession>
<dbReference type="InterPro" id="IPR006597">
    <property type="entry name" value="Sel1-like"/>
</dbReference>
<evidence type="ECO:0000256" key="2">
    <source>
        <dbReference type="SAM" id="MobiDB-lite"/>
    </source>
</evidence>
<feature type="compositionally biased region" description="Polar residues" evidence="2">
    <location>
        <begin position="17"/>
        <end position="35"/>
    </location>
</feature>
<feature type="compositionally biased region" description="Basic and acidic residues" evidence="2">
    <location>
        <begin position="370"/>
        <end position="381"/>
    </location>
</feature>
<gene>
    <name evidence="3" type="ORF">FWILDA_LOCUS9968</name>
</gene>
<evidence type="ECO:0000256" key="1">
    <source>
        <dbReference type="ARBA" id="ARBA00038101"/>
    </source>
</evidence>
<feature type="non-terminal residue" evidence="3">
    <location>
        <position position="1"/>
    </location>
</feature>
<dbReference type="InterPro" id="IPR011990">
    <property type="entry name" value="TPR-like_helical_dom_sf"/>
</dbReference>
<feature type="compositionally biased region" description="Low complexity" evidence="2">
    <location>
        <begin position="343"/>
        <end position="366"/>
    </location>
</feature>
<feature type="region of interest" description="Disordered" evidence="2">
    <location>
        <begin position="1"/>
        <end position="68"/>
    </location>
</feature>
<organism evidence="3 4">
    <name type="scientific">Funneliformis geosporum</name>
    <dbReference type="NCBI Taxonomy" id="1117311"/>
    <lineage>
        <taxon>Eukaryota</taxon>
        <taxon>Fungi</taxon>
        <taxon>Fungi incertae sedis</taxon>
        <taxon>Mucoromycota</taxon>
        <taxon>Glomeromycotina</taxon>
        <taxon>Glomeromycetes</taxon>
        <taxon>Glomerales</taxon>
        <taxon>Glomeraceae</taxon>
        <taxon>Funneliformis</taxon>
    </lineage>
</organism>
<proteinExistence type="inferred from homology"/>
<comment type="similarity">
    <text evidence="1">Belongs to the sel-1 family.</text>
</comment>
<dbReference type="Gene3D" id="1.25.40.10">
    <property type="entry name" value="Tetratricopeptide repeat domain"/>
    <property type="match status" value="1"/>
</dbReference>
<dbReference type="InterPro" id="IPR050767">
    <property type="entry name" value="Sel1_AlgK"/>
</dbReference>
<dbReference type="Pfam" id="PF08238">
    <property type="entry name" value="Sel1"/>
    <property type="match status" value="2"/>
</dbReference>
<dbReference type="PANTHER" id="PTHR11102:SF160">
    <property type="entry name" value="ERAD-ASSOCIATED E3 UBIQUITIN-PROTEIN LIGASE COMPONENT HRD3"/>
    <property type="match status" value="1"/>
</dbReference>
<sequence length="381" mass="42963">TKSSTIFIKDVEKNAEKSPTSTNDINDHSSTSTNDIDYHSDTKSSTNSIKDVETNAEKSPTSTNDIYYHSDAESSTTLTNDVDYTSNIEILPTLTNYVNSISNIEKSSSTIINHVESAASNVGKSSTFTNYIGSTSNIEILTNDANSDSYMEIIDLNEFLQLHHSLDFPKAFKLINDYAKQDPSSPKIKFWMGYYHYKGYHVKPNKRDAIKCYKYFEAAAKLNDPDAQYYCSHMIINNLIADSKENNRFEIALEYLKKAAEQNHPASLERLGKIMINGKFGCKKDIKAGQTLVNRSKKVDNRFNKPDRKVITKDGTRARKERSYSNASTISLKRNVYQRKSRTSSNASSSSSIRSMVVSKSFSSKKSNTKKTDQFRHSAYA</sequence>
<feature type="region of interest" description="Disordered" evidence="2">
    <location>
        <begin position="314"/>
        <end position="381"/>
    </location>
</feature>
<reference evidence="3" key="1">
    <citation type="submission" date="2022-08" db="EMBL/GenBank/DDBJ databases">
        <authorList>
            <person name="Kallberg Y."/>
            <person name="Tangrot J."/>
            <person name="Rosling A."/>
        </authorList>
    </citation>
    <scope>NUCLEOTIDE SEQUENCE</scope>
    <source>
        <strain evidence="3">Wild A</strain>
    </source>
</reference>
<protein>
    <submittedName>
        <fullName evidence="3">9060_t:CDS:1</fullName>
    </submittedName>
</protein>
<dbReference type="AlphaFoldDB" id="A0A9W4STP9"/>
<dbReference type="PANTHER" id="PTHR11102">
    <property type="entry name" value="SEL-1-LIKE PROTEIN"/>
    <property type="match status" value="1"/>
</dbReference>
<comment type="caution">
    <text evidence="3">The sequence shown here is derived from an EMBL/GenBank/DDBJ whole genome shotgun (WGS) entry which is preliminary data.</text>
</comment>
<evidence type="ECO:0000313" key="3">
    <source>
        <dbReference type="EMBL" id="CAI2181209.1"/>
    </source>
</evidence>
<dbReference type="Proteomes" id="UP001153678">
    <property type="component" value="Unassembled WGS sequence"/>
</dbReference>
<feature type="compositionally biased region" description="Basic and acidic residues" evidence="2">
    <location>
        <begin position="314"/>
        <end position="323"/>
    </location>
</feature>
<keyword evidence="4" id="KW-1185">Reference proteome</keyword>
<name>A0A9W4STP9_9GLOM</name>
<evidence type="ECO:0000313" key="4">
    <source>
        <dbReference type="Proteomes" id="UP001153678"/>
    </source>
</evidence>
<dbReference type="EMBL" id="CAMKVN010002455">
    <property type="protein sequence ID" value="CAI2181209.1"/>
    <property type="molecule type" value="Genomic_DNA"/>
</dbReference>
<dbReference type="SUPFAM" id="SSF81901">
    <property type="entry name" value="HCP-like"/>
    <property type="match status" value="1"/>
</dbReference>